<keyword evidence="1" id="KW-0503">Monooxygenase</keyword>
<dbReference type="Gene3D" id="3.20.20.30">
    <property type="entry name" value="Luciferase-like domain"/>
    <property type="match status" value="1"/>
</dbReference>
<keyword evidence="1" id="KW-0560">Oxidoreductase</keyword>
<comment type="caution">
    <text evidence="1">The sequence shown here is derived from an EMBL/GenBank/DDBJ whole genome shotgun (WGS) entry which is preliminary data.</text>
</comment>
<protein>
    <submittedName>
        <fullName evidence="1">Alkanesulfonate monooxygenase SsuD/methylene tetrahydromethanopterin reductase-like flavin-dependent oxidoreductase (Luciferase family)</fullName>
    </submittedName>
</protein>
<keyword evidence="2" id="KW-1185">Reference proteome</keyword>
<dbReference type="AlphaFoldDB" id="A0AAE3ZZJ2"/>
<evidence type="ECO:0000313" key="1">
    <source>
        <dbReference type="EMBL" id="MDR7327902.1"/>
    </source>
</evidence>
<accession>A0AAE3ZZJ2</accession>
<dbReference type="GO" id="GO:0004497">
    <property type="term" value="F:monooxygenase activity"/>
    <property type="evidence" value="ECO:0007669"/>
    <property type="project" value="UniProtKB-KW"/>
</dbReference>
<proteinExistence type="predicted"/>
<gene>
    <name evidence="1" type="ORF">J2S44_008152</name>
</gene>
<dbReference type="EMBL" id="JAVDYC010000001">
    <property type="protein sequence ID" value="MDR7327902.1"/>
    <property type="molecule type" value="Genomic_DNA"/>
</dbReference>
<dbReference type="InterPro" id="IPR036661">
    <property type="entry name" value="Luciferase-like_sf"/>
</dbReference>
<dbReference type="SUPFAM" id="SSF51679">
    <property type="entry name" value="Bacterial luciferase-like"/>
    <property type="match status" value="1"/>
</dbReference>
<dbReference type="Proteomes" id="UP001183629">
    <property type="component" value="Unassembled WGS sequence"/>
</dbReference>
<organism evidence="1 2">
    <name type="scientific">Catenuloplanes niger</name>
    <dbReference type="NCBI Taxonomy" id="587534"/>
    <lineage>
        <taxon>Bacteria</taxon>
        <taxon>Bacillati</taxon>
        <taxon>Actinomycetota</taxon>
        <taxon>Actinomycetes</taxon>
        <taxon>Micromonosporales</taxon>
        <taxon>Micromonosporaceae</taxon>
        <taxon>Catenuloplanes</taxon>
    </lineage>
</organism>
<dbReference type="GO" id="GO:0016705">
    <property type="term" value="F:oxidoreductase activity, acting on paired donors, with incorporation or reduction of molecular oxygen"/>
    <property type="evidence" value="ECO:0007669"/>
    <property type="project" value="InterPro"/>
</dbReference>
<sequence>MLLGRTVTPVPRWRAWELVAQAAAVDRLSGGRLVLGVGDRADRAFAVADVAGGAVTGRGHRAATTTGSAR</sequence>
<name>A0AAE3ZZJ2_9ACTN</name>
<reference evidence="1 2" key="1">
    <citation type="submission" date="2023-07" db="EMBL/GenBank/DDBJ databases">
        <title>Sequencing the genomes of 1000 actinobacteria strains.</title>
        <authorList>
            <person name="Klenk H.-P."/>
        </authorList>
    </citation>
    <scope>NUCLEOTIDE SEQUENCE [LARGE SCALE GENOMIC DNA]</scope>
    <source>
        <strain evidence="1 2">DSM 44711</strain>
    </source>
</reference>
<evidence type="ECO:0000313" key="2">
    <source>
        <dbReference type="Proteomes" id="UP001183629"/>
    </source>
</evidence>